<dbReference type="PANTHER" id="PTHR30273">
    <property type="entry name" value="PERIPLASMIC SIGNAL SENSOR AND SIGMA FACTOR ACTIVATOR FECR-RELATED"/>
    <property type="match status" value="1"/>
</dbReference>
<keyword evidence="1" id="KW-1133">Transmembrane helix</keyword>
<dbReference type="Gene3D" id="3.55.50.30">
    <property type="match status" value="1"/>
</dbReference>
<keyword evidence="5" id="KW-1185">Reference proteome</keyword>
<accession>A0A512RME1</accession>
<dbReference type="Gene3D" id="2.60.120.1440">
    <property type="match status" value="1"/>
</dbReference>
<organism evidence="4 5">
    <name type="scientific">Chitinophaga cymbidii</name>
    <dbReference type="NCBI Taxonomy" id="1096750"/>
    <lineage>
        <taxon>Bacteria</taxon>
        <taxon>Pseudomonadati</taxon>
        <taxon>Bacteroidota</taxon>
        <taxon>Chitinophagia</taxon>
        <taxon>Chitinophagales</taxon>
        <taxon>Chitinophagaceae</taxon>
        <taxon>Chitinophaga</taxon>
    </lineage>
</organism>
<name>A0A512RME1_9BACT</name>
<dbReference type="InterPro" id="IPR012373">
    <property type="entry name" value="Ferrdict_sens_TM"/>
</dbReference>
<dbReference type="AlphaFoldDB" id="A0A512RME1"/>
<dbReference type="RefSeq" id="WP_146863804.1">
    <property type="nucleotide sequence ID" value="NZ_BKAU01000003.1"/>
</dbReference>
<protein>
    <submittedName>
        <fullName evidence="4">Iron dicitrate transporter FecR</fullName>
    </submittedName>
</protein>
<dbReference type="OrthoDB" id="646755at2"/>
<feature type="domain" description="Protein FecR C-terminal" evidence="3">
    <location>
        <begin position="322"/>
        <end position="389"/>
    </location>
</feature>
<dbReference type="PANTHER" id="PTHR30273:SF2">
    <property type="entry name" value="PROTEIN FECR"/>
    <property type="match status" value="1"/>
</dbReference>
<evidence type="ECO:0000313" key="4">
    <source>
        <dbReference type="EMBL" id="GEP96874.1"/>
    </source>
</evidence>
<comment type="caution">
    <text evidence="4">The sequence shown here is derived from an EMBL/GenBank/DDBJ whole genome shotgun (WGS) entry which is preliminary data.</text>
</comment>
<dbReference type="Pfam" id="PF04773">
    <property type="entry name" value="FecR"/>
    <property type="match status" value="1"/>
</dbReference>
<dbReference type="InterPro" id="IPR006860">
    <property type="entry name" value="FecR"/>
</dbReference>
<proteinExistence type="predicted"/>
<keyword evidence="1" id="KW-0472">Membrane</keyword>
<keyword evidence="1" id="KW-0812">Transmembrane</keyword>
<dbReference type="Pfam" id="PF16344">
    <property type="entry name" value="FecR_C"/>
    <property type="match status" value="1"/>
</dbReference>
<feature type="domain" description="FecR protein" evidence="2">
    <location>
        <begin position="183"/>
        <end position="279"/>
    </location>
</feature>
<dbReference type="Proteomes" id="UP000321436">
    <property type="component" value="Unassembled WGS sequence"/>
</dbReference>
<feature type="transmembrane region" description="Helical" evidence="1">
    <location>
        <begin position="86"/>
        <end position="105"/>
    </location>
</feature>
<evidence type="ECO:0000256" key="1">
    <source>
        <dbReference type="SAM" id="Phobius"/>
    </source>
</evidence>
<gene>
    <name evidence="4" type="ORF">CCY01nite_31340</name>
</gene>
<sequence length="392" mass="42979">MKNAIARQLIEKYLNNTLSPEERQQLLRMTEDADDTALQELLSGMLADDPAADRPVDEERLRHSLMKVLEADKPGSRPVRVLKMPWLRYAAAVVLIAGAGTYVWLTNTGKPKPAVVNIPASVNDIAPGGQKAVLTLADGSTILLDSAANGRLATQQGSQVMKKDGQLIYTPPGGEQGVLTYNTLRTPRGGMYQLSLPDGTKVWLNAASAISYPVAFSGKERVVSMTGEAYFEVAPHAQMPFRVKVNETNSVEVLGTHFNVKAYTEEELISTTLLEGAVRIASNGKKVTLKPGQQAQASVKQLSVKALGRNGISEAMAWKEGRFNFQDVNLQEIMRQLSRWYDIEVVYEKGIPDLEFIGGMERSLPLSEVLKGLRMSGVNFRLENGKRLIVSP</sequence>
<reference evidence="4 5" key="1">
    <citation type="submission" date="2019-07" db="EMBL/GenBank/DDBJ databases">
        <title>Whole genome shotgun sequence of Chitinophaga cymbidii NBRC 109752.</title>
        <authorList>
            <person name="Hosoyama A."/>
            <person name="Uohara A."/>
            <person name="Ohji S."/>
            <person name="Ichikawa N."/>
        </authorList>
    </citation>
    <scope>NUCLEOTIDE SEQUENCE [LARGE SCALE GENOMIC DNA]</scope>
    <source>
        <strain evidence="4 5">NBRC 109752</strain>
    </source>
</reference>
<evidence type="ECO:0000313" key="5">
    <source>
        <dbReference type="Proteomes" id="UP000321436"/>
    </source>
</evidence>
<dbReference type="EMBL" id="BKAU01000003">
    <property type="protein sequence ID" value="GEP96874.1"/>
    <property type="molecule type" value="Genomic_DNA"/>
</dbReference>
<dbReference type="GO" id="GO:0016989">
    <property type="term" value="F:sigma factor antagonist activity"/>
    <property type="evidence" value="ECO:0007669"/>
    <property type="project" value="TreeGrafter"/>
</dbReference>
<evidence type="ECO:0000259" key="3">
    <source>
        <dbReference type="Pfam" id="PF16344"/>
    </source>
</evidence>
<evidence type="ECO:0000259" key="2">
    <source>
        <dbReference type="Pfam" id="PF04773"/>
    </source>
</evidence>
<dbReference type="InterPro" id="IPR032508">
    <property type="entry name" value="FecR_C"/>
</dbReference>